<dbReference type="EMBL" id="MN739440">
    <property type="protein sequence ID" value="QHT04850.1"/>
    <property type="molecule type" value="Genomic_DNA"/>
</dbReference>
<sequence length="104" mass="12230">MKYMIIPYTYGVNFKYNKLLSVGKLDNLNDTTYFVNASRSFLDLKFNRCIFHFRNSTDLDIIKHLAKYFGADTISMNDKIFKRVGIFFFKLFSSKNTKVVLTNV</sequence>
<reference evidence="1" key="1">
    <citation type="journal article" date="2020" name="Nature">
        <title>Giant virus diversity and host interactions through global metagenomics.</title>
        <authorList>
            <person name="Schulz F."/>
            <person name="Roux S."/>
            <person name="Paez-Espino D."/>
            <person name="Jungbluth S."/>
            <person name="Walsh D.A."/>
            <person name="Denef V.J."/>
            <person name="McMahon K.D."/>
            <person name="Konstantinidis K.T."/>
            <person name="Eloe-Fadrosh E.A."/>
            <person name="Kyrpides N.C."/>
            <person name="Woyke T."/>
        </authorList>
    </citation>
    <scope>NUCLEOTIDE SEQUENCE</scope>
    <source>
        <strain evidence="1">GVMAG-M-3300021343-4</strain>
    </source>
</reference>
<name>A0A6C0CLS5_9ZZZZ</name>
<proteinExistence type="predicted"/>
<organism evidence="1">
    <name type="scientific">viral metagenome</name>
    <dbReference type="NCBI Taxonomy" id="1070528"/>
    <lineage>
        <taxon>unclassified sequences</taxon>
        <taxon>metagenomes</taxon>
        <taxon>organismal metagenomes</taxon>
    </lineage>
</organism>
<dbReference type="AlphaFoldDB" id="A0A6C0CLS5"/>
<protein>
    <submittedName>
        <fullName evidence="1">Uncharacterized protein</fullName>
    </submittedName>
</protein>
<evidence type="ECO:0000313" key="1">
    <source>
        <dbReference type="EMBL" id="QHT04850.1"/>
    </source>
</evidence>
<accession>A0A6C0CLS5</accession>